<dbReference type="SUPFAM" id="SSF47240">
    <property type="entry name" value="Ferritin-like"/>
    <property type="match status" value="1"/>
</dbReference>
<dbReference type="GO" id="GO:0005506">
    <property type="term" value="F:iron ion binding"/>
    <property type="evidence" value="ECO:0007669"/>
    <property type="project" value="InterPro"/>
</dbReference>
<dbReference type="Proteomes" id="UP000276223">
    <property type="component" value="Unassembled WGS sequence"/>
</dbReference>
<dbReference type="RefSeq" id="WP_170161602.1">
    <property type="nucleotide sequence ID" value="NZ_RJVA01000010.1"/>
</dbReference>
<evidence type="ECO:0000259" key="4">
    <source>
        <dbReference type="PROSITE" id="PS50905"/>
    </source>
</evidence>
<dbReference type="Gene3D" id="1.20.1260.10">
    <property type="match status" value="1"/>
</dbReference>
<dbReference type="InterPro" id="IPR009078">
    <property type="entry name" value="Ferritin-like_SF"/>
</dbReference>
<dbReference type="SUPFAM" id="SSF57802">
    <property type="entry name" value="Rubredoxin-like"/>
    <property type="match status" value="1"/>
</dbReference>
<dbReference type="PANTHER" id="PTHR33746:SF4">
    <property type="entry name" value="RUBRERYTHRIN"/>
    <property type="match status" value="1"/>
</dbReference>
<dbReference type="InterPro" id="IPR012347">
    <property type="entry name" value="Ferritin-like"/>
</dbReference>
<dbReference type="InterPro" id="IPR052753">
    <property type="entry name" value="Rbr2/Nigerythrin"/>
</dbReference>
<accession>A0A3N1VPI1</accession>
<protein>
    <submittedName>
        <fullName evidence="5">Rubrerythrin</fullName>
    </submittedName>
</protein>
<dbReference type="PROSITE" id="PS50905">
    <property type="entry name" value="FERRITIN_LIKE"/>
    <property type="match status" value="1"/>
</dbReference>
<dbReference type="Gene3D" id="2.20.28.10">
    <property type="match status" value="1"/>
</dbReference>
<keyword evidence="1" id="KW-0813">Transport</keyword>
<name>A0A3N1VPI1_9BACT</name>
<dbReference type="PANTHER" id="PTHR33746">
    <property type="entry name" value="RUBRERYTHRIN"/>
    <property type="match status" value="1"/>
</dbReference>
<dbReference type="InterPro" id="IPR009040">
    <property type="entry name" value="Ferritin-like_diiron"/>
</dbReference>
<gene>
    <name evidence="5" type="ORF">EDC27_1029</name>
</gene>
<dbReference type="EMBL" id="RJVA01000010">
    <property type="protein sequence ID" value="ROR01837.1"/>
    <property type="molecule type" value="Genomic_DNA"/>
</dbReference>
<reference evidence="5 6" key="1">
    <citation type="submission" date="2018-11" db="EMBL/GenBank/DDBJ databases">
        <title>Genomic Encyclopedia of Type Strains, Phase IV (KMG-IV): sequencing the most valuable type-strain genomes for metagenomic binning, comparative biology and taxonomic classification.</title>
        <authorList>
            <person name="Goeker M."/>
        </authorList>
    </citation>
    <scope>NUCLEOTIDE SEQUENCE [LARGE SCALE GENOMIC DNA]</scope>
    <source>
        <strain evidence="5 6">DSM 22027</strain>
    </source>
</reference>
<keyword evidence="6" id="KW-1185">Reference proteome</keyword>
<dbReference type="CDD" id="cd01041">
    <property type="entry name" value="Rubrerythrin"/>
    <property type="match status" value="1"/>
</dbReference>
<dbReference type="PROSITE" id="PS50903">
    <property type="entry name" value="RUBREDOXIN_LIKE"/>
    <property type="match status" value="1"/>
</dbReference>
<evidence type="ECO:0000313" key="5">
    <source>
        <dbReference type="EMBL" id="ROR01837.1"/>
    </source>
</evidence>
<sequence length="165" mass="18747">MPRQRKALMLEAFLGEARAHFRLLAYARKADEEGYPQIARLFRAIAEAERVHAQNHASLLEKVGSTEENLQAAFASESFVNQVAYPKLLQEAWALEDKAAIWFLTSARNAEERHARLYKMALQHMISDRMPVYLVCQNCGWVAEDAAPEKCPNCGKPSESFRKIP</sequence>
<dbReference type="InterPro" id="IPR003251">
    <property type="entry name" value="Rr_diiron-bd_dom"/>
</dbReference>
<dbReference type="InterPro" id="IPR024934">
    <property type="entry name" value="Rubredoxin-like_dom"/>
</dbReference>
<evidence type="ECO:0000259" key="3">
    <source>
        <dbReference type="PROSITE" id="PS50903"/>
    </source>
</evidence>
<dbReference type="Pfam" id="PF02915">
    <property type="entry name" value="Rubrerythrin"/>
    <property type="match status" value="1"/>
</dbReference>
<feature type="domain" description="Rubredoxin-like" evidence="3">
    <location>
        <begin position="131"/>
        <end position="164"/>
    </location>
</feature>
<dbReference type="CDD" id="cd00350">
    <property type="entry name" value="rubredoxin_like"/>
    <property type="match status" value="1"/>
</dbReference>
<evidence type="ECO:0000256" key="1">
    <source>
        <dbReference type="ARBA" id="ARBA00022448"/>
    </source>
</evidence>
<dbReference type="GO" id="GO:0016491">
    <property type="term" value="F:oxidoreductase activity"/>
    <property type="evidence" value="ECO:0007669"/>
    <property type="project" value="InterPro"/>
</dbReference>
<dbReference type="AlphaFoldDB" id="A0A3N1VPI1"/>
<organism evidence="5 6">
    <name type="scientific">Desulfosoma caldarium</name>
    <dbReference type="NCBI Taxonomy" id="610254"/>
    <lineage>
        <taxon>Bacteria</taxon>
        <taxon>Pseudomonadati</taxon>
        <taxon>Thermodesulfobacteriota</taxon>
        <taxon>Syntrophobacteria</taxon>
        <taxon>Syntrophobacterales</taxon>
        <taxon>Syntrophobacteraceae</taxon>
        <taxon>Desulfosoma</taxon>
    </lineage>
</organism>
<dbReference type="InterPro" id="IPR048574">
    <property type="entry name" value="RUBY_RBDX"/>
</dbReference>
<proteinExistence type="predicted"/>
<comment type="caution">
    <text evidence="5">The sequence shown here is derived from an EMBL/GenBank/DDBJ whole genome shotgun (WGS) entry which is preliminary data.</text>
</comment>
<evidence type="ECO:0000256" key="2">
    <source>
        <dbReference type="ARBA" id="ARBA00022982"/>
    </source>
</evidence>
<keyword evidence="2" id="KW-0249">Electron transport</keyword>
<evidence type="ECO:0000313" key="6">
    <source>
        <dbReference type="Proteomes" id="UP000276223"/>
    </source>
</evidence>
<dbReference type="Pfam" id="PF21349">
    <property type="entry name" value="RUBY_RBDX"/>
    <property type="match status" value="1"/>
</dbReference>
<feature type="domain" description="Ferritin-like diiron" evidence="4">
    <location>
        <begin position="1"/>
        <end position="129"/>
    </location>
</feature>